<proteinExistence type="predicted"/>
<name>F9FGK9_FUSOF</name>
<organism evidence="2">
    <name type="scientific">Fusarium oxysporum (strain Fo5176)</name>
    <name type="common">Fusarium vascular wilt</name>
    <dbReference type="NCBI Taxonomy" id="660025"/>
    <lineage>
        <taxon>Eukaryota</taxon>
        <taxon>Fungi</taxon>
        <taxon>Dikarya</taxon>
        <taxon>Ascomycota</taxon>
        <taxon>Pezizomycotina</taxon>
        <taxon>Sordariomycetes</taxon>
        <taxon>Hypocreomycetidae</taxon>
        <taxon>Hypocreales</taxon>
        <taxon>Nectriaceae</taxon>
        <taxon>Fusarium</taxon>
        <taxon>Fusarium oxysporum species complex</taxon>
    </lineage>
</organism>
<protein>
    <submittedName>
        <fullName evidence="2">Uncharacterized protein</fullName>
    </submittedName>
</protein>
<accession>F9FGK9</accession>
<dbReference type="PaxDb" id="5507-FOXG_06141P0"/>
<dbReference type="Gene3D" id="2.60.120.620">
    <property type="entry name" value="q2cbj1_9rhob like domain"/>
    <property type="match status" value="1"/>
</dbReference>
<feature type="region of interest" description="Disordered" evidence="1">
    <location>
        <begin position="534"/>
        <end position="611"/>
    </location>
</feature>
<dbReference type="PANTHER" id="PTHR33099:SF7">
    <property type="entry name" value="MYND-TYPE DOMAIN-CONTAINING PROTEIN"/>
    <property type="match status" value="1"/>
</dbReference>
<evidence type="ECO:0000313" key="2">
    <source>
        <dbReference type="EMBL" id="EGU83955.1"/>
    </source>
</evidence>
<gene>
    <name evidence="2" type="ORF">FOXB_05538</name>
</gene>
<dbReference type="PANTHER" id="PTHR33099">
    <property type="entry name" value="FE2OG DIOXYGENASE DOMAIN-CONTAINING PROTEIN"/>
    <property type="match status" value="1"/>
</dbReference>
<dbReference type="AlphaFoldDB" id="F9FGK9"/>
<evidence type="ECO:0000256" key="1">
    <source>
        <dbReference type="SAM" id="MobiDB-lite"/>
    </source>
</evidence>
<feature type="region of interest" description="Disordered" evidence="1">
    <location>
        <begin position="99"/>
        <end position="124"/>
    </location>
</feature>
<dbReference type="EMBL" id="AFQF01001761">
    <property type="protein sequence ID" value="EGU83955.1"/>
    <property type="molecule type" value="Genomic_DNA"/>
</dbReference>
<comment type="caution">
    <text evidence="2">The sequence shown here is derived from an EMBL/GenBank/DDBJ whole genome shotgun (WGS) entry which is preliminary data.</text>
</comment>
<dbReference type="OrthoDB" id="27483at2759"/>
<sequence length="1142" mass="130809">MLFAETTHEMTDNLILTTVESSIDGLYTPEGHFLTENKELDAENEVLGFDVGRQWDLEPAGDDDKGMSNGYLMEEHEMTRRWHDHAVLLIPKEGLLDLVRPDGGQNTSRRPVRSTRDQETHHPGMTPVVAMVVDDLEKNPGGTFKMADNIIDELCDSGNDTQVLCTCINPIVNWCLRSGYMPLYTTAFRKTPITVVHVLAEYLAKNYQGSEDSIDWKEWLDDIIKKPIRRFGISYRDFSRTILAVSPIVWKSFDAWSETIMDEKLDSELSWEYKDLEMILDLIRLRCDNSHWIVNRLVYLVLPTVIYFSQFDAHVTLEPTEEAWLVQTPRHKMTCGPFVRLTTKCHAIGEFVEASRVLKETFSLFVAEKVKWILVKDPFGVIFCLITPLIRLSADGLWRKIPAWLEVLELLVRKIIRLDLPRQSQAVGGLVFPRDTVWEFNAPKTRRLHIEHAIGVEESLQALRVLNQTTGTCEKLRVTKTAAQAQPDLRSLVFNYSGLEKVLQPLRGHFMRKALGEQRYREIILLEGVTPYGPPLNSAEVRRPPTGDGSQPGKRLCTSEMGAIDRGLPYNQTAERQQKPKPGRTGELDHTMSDYSDEGSESSSVDEYAEKGDAQAIKSVCQQAPFDHLNRTVVDTSVRNTWELDASNFNLVNNNWFEDFSSRILRYTARELGLFELRADPHKLLLYEPGSFFQPHKDSEKEQGMIGTLVSKTPEFDLTAMSWYSDVTHEVERLTSEYQLVLPYKLFATGEDELWASIFFQQTKDLKSMLFKFRTDLPKVGKLLYPLDHLYTESSLCLRNLKGRDRSIGRYLNEICSEACFYFMFGQTTHFQVDIDDCDEYQDQTILRTLYNLNGDQLSSELVLNLKDFLDYDIRREVPDIENEGGLFGSKNSSKTLFQLKTSIPFVLLSSHWQSTPLYLRDSRSGQIPFAKKRYNLRLHGSMTTHFSSSTPKKRSGDEEWILQTFLQKIVPRAESSLLLFLLQHMSSERTGSFKKFPELYKFTLEHDGQLDFPVEKLKSGLITGRWSQGSELVEQLKEGYIKLCGTRSLADIGAELQNFQRQQGALAPPLIKVLEANEAPTIPAVQDFLETALREVPHRPINSRPDELVGWAHKKPPCRTTTEECKDCQWLGAFLEDPEQQ</sequence>
<reference evidence="2" key="1">
    <citation type="journal article" date="2012" name="Mol. Plant Microbe Interact.">
        <title>A highly conserved effector in Fusarium oxysporum is required for full virulence on Arabidopsis.</title>
        <authorList>
            <person name="Thatcher L.F."/>
            <person name="Gardiner D.M."/>
            <person name="Kazan K."/>
            <person name="Manners J."/>
        </authorList>
    </citation>
    <scope>NUCLEOTIDE SEQUENCE [LARGE SCALE GENOMIC DNA]</scope>
    <source>
        <strain evidence="2">Fo5176</strain>
    </source>
</reference>